<dbReference type="AlphaFoldDB" id="A0A1G5F5H2"/>
<reference evidence="2 3" key="1">
    <citation type="submission" date="2016-10" db="EMBL/GenBank/DDBJ databases">
        <authorList>
            <person name="de Groot N.N."/>
        </authorList>
    </citation>
    <scope>NUCLEOTIDE SEQUENCE [LARGE SCALE GENOMIC DNA]</scope>
    <source>
        <strain evidence="2 3">CGMCC 1.7031</strain>
    </source>
</reference>
<organism evidence="2 3">
    <name type="scientific">Flavobacterium caeni</name>
    <dbReference type="NCBI Taxonomy" id="490189"/>
    <lineage>
        <taxon>Bacteria</taxon>
        <taxon>Pseudomonadati</taxon>
        <taxon>Bacteroidota</taxon>
        <taxon>Flavobacteriia</taxon>
        <taxon>Flavobacteriales</taxon>
        <taxon>Flavobacteriaceae</taxon>
        <taxon>Flavobacterium</taxon>
    </lineage>
</organism>
<protein>
    <recommendedName>
        <fullName evidence="4">Outer membrane protein beta-barrel domain-containing protein</fullName>
    </recommendedName>
</protein>
<dbReference type="Gene3D" id="2.40.128.130">
    <property type="entry name" value="Autotransporter beta-domain"/>
    <property type="match status" value="1"/>
</dbReference>
<dbReference type="RefSeq" id="WP_091141378.1">
    <property type="nucleotide sequence ID" value="NZ_FMVF01000005.1"/>
</dbReference>
<name>A0A1G5F5H2_9FLAO</name>
<dbReference type="STRING" id="490189.SAMN02927903_01177"/>
<dbReference type="OrthoDB" id="1161695at2"/>
<feature type="chain" id="PRO_5011460298" description="Outer membrane protein beta-barrel domain-containing protein" evidence="1">
    <location>
        <begin position="19"/>
        <end position="186"/>
    </location>
</feature>
<dbReference type="InterPro" id="IPR011250">
    <property type="entry name" value="OMP/PagP_B-barrel"/>
</dbReference>
<evidence type="ECO:0008006" key="4">
    <source>
        <dbReference type="Google" id="ProtNLM"/>
    </source>
</evidence>
<dbReference type="InterPro" id="IPR036709">
    <property type="entry name" value="Autotransporte_beta_dom_sf"/>
</dbReference>
<evidence type="ECO:0000313" key="2">
    <source>
        <dbReference type="EMBL" id="SCY34499.1"/>
    </source>
</evidence>
<evidence type="ECO:0000256" key="1">
    <source>
        <dbReference type="SAM" id="SignalP"/>
    </source>
</evidence>
<gene>
    <name evidence="2" type="ORF">SAMN02927903_01177</name>
</gene>
<proteinExistence type="predicted"/>
<keyword evidence="1" id="KW-0732">Signal</keyword>
<dbReference type="SUPFAM" id="SSF56925">
    <property type="entry name" value="OMPA-like"/>
    <property type="match status" value="1"/>
</dbReference>
<sequence>MKKIYFLFAVLSAFVLRAQDSGKFRTDIELGYAIQSGANGYLFSIEPKFNIAEDMNVGLRITSTYFNTSVFDPAYLEQSDVNSGSIAVGGTFDYYFDDLTGGSFTPYAGAGLQYSVLSNDYTNDAEGKFGGLVRAGFEWGKLRVGAEYNVIPNSNYSDFYGTGTAYNATNSYIGITVGVFIGGGRW</sequence>
<keyword evidence="3" id="KW-1185">Reference proteome</keyword>
<dbReference type="EMBL" id="FMVF01000005">
    <property type="protein sequence ID" value="SCY34499.1"/>
    <property type="molecule type" value="Genomic_DNA"/>
</dbReference>
<feature type="signal peptide" evidence="1">
    <location>
        <begin position="1"/>
        <end position="18"/>
    </location>
</feature>
<dbReference type="Proteomes" id="UP000199354">
    <property type="component" value="Unassembled WGS sequence"/>
</dbReference>
<evidence type="ECO:0000313" key="3">
    <source>
        <dbReference type="Proteomes" id="UP000199354"/>
    </source>
</evidence>
<accession>A0A1G5F5H2</accession>